<dbReference type="Proteomes" id="UP001054252">
    <property type="component" value="Unassembled WGS sequence"/>
</dbReference>
<dbReference type="AlphaFoldDB" id="A0AAV5HXN0"/>
<name>A0AAV5HXN0_9ROSI</name>
<protein>
    <submittedName>
        <fullName evidence="1">Uncharacterized protein</fullName>
    </submittedName>
</protein>
<keyword evidence="2" id="KW-1185">Reference proteome</keyword>
<evidence type="ECO:0000313" key="2">
    <source>
        <dbReference type="Proteomes" id="UP001054252"/>
    </source>
</evidence>
<accession>A0AAV5HXN0</accession>
<dbReference type="EMBL" id="BPVZ01000004">
    <property type="protein sequence ID" value="GKU90186.1"/>
    <property type="molecule type" value="Genomic_DNA"/>
</dbReference>
<sequence>MPPAAASVSATDGNKMLPWEDDALGRCVKVKNFGYSTCLKGSFRKGLCHLQDLPRTMTLLALTINAIS</sequence>
<comment type="caution">
    <text evidence="1">The sequence shown here is derived from an EMBL/GenBank/DDBJ whole genome shotgun (WGS) entry which is preliminary data.</text>
</comment>
<proteinExistence type="predicted"/>
<reference evidence="1 2" key="1">
    <citation type="journal article" date="2021" name="Commun. Biol.">
        <title>The genome of Shorea leprosula (Dipterocarpaceae) highlights the ecological relevance of drought in aseasonal tropical rainforests.</title>
        <authorList>
            <person name="Ng K.K.S."/>
            <person name="Kobayashi M.J."/>
            <person name="Fawcett J.A."/>
            <person name="Hatakeyama M."/>
            <person name="Paape T."/>
            <person name="Ng C.H."/>
            <person name="Ang C.C."/>
            <person name="Tnah L.H."/>
            <person name="Lee C.T."/>
            <person name="Nishiyama T."/>
            <person name="Sese J."/>
            <person name="O'Brien M.J."/>
            <person name="Copetti D."/>
            <person name="Mohd Noor M.I."/>
            <person name="Ong R.C."/>
            <person name="Putra M."/>
            <person name="Sireger I.Z."/>
            <person name="Indrioko S."/>
            <person name="Kosugi Y."/>
            <person name="Izuno A."/>
            <person name="Isagi Y."/>
            <person name="Lee S.L."/>
            <person name="Shimizu K.K."/>
        </authorList>
    </citation>
    <scope>NUCLEOTIDE SEQUENCE [LARGE SCALE GENOMIC DNA]</scope>
    <source>
        <strain evidence="1">214</strain>
    </source>
</reference>
<organism evidence="1 2">
    <name type="scientific">Rubroshorea leprosula</name>
    <dbReference type="NCBI Taxonomy" id="152421"/>
    <lineage>
        <taxon>Eukaryota</taxon>
        <taxon>Viridiplantae</taxon>
        <taxon>Streptophyta</taxon>
        <taxon>Embryophyta</taxon>
        <taxon>Tracheophyta</taxon>
        <taxon>Spermatophyta</taxon>
        <taxon>Magnoliopsida</taxon>
        <taxon>eudicotyledons</taxon>
        <taxon>Gunneridae</taxon>
        <taxon>Pentapetalae</taxon>
        <taxon>rosids</taxon>
        <taxon>malvids</taxon>
        <taxon>Malvales</taxon>
        <taxon>Dipterocarpaceae</taxon>
        <taxon>Rubroshorea</taxon>
    </lineage>
</organism>
<evidence type="ECO:0000313" key="1">
    <source>
        <dbReference type="EMBL" id="GKU90186.1"/>
    </source>
</evidence>
<gene>
    <name evidence="1" type="ORF">SLEP1_g4216</name>
</gene>